<dbReference type="RefSeq" id="WP_089794862.1">
    <property type="nucleotide sequence ID" value="NZ_FOIU01000003.1"/>
</dbReference>
<dbReference type="OrthoDB" id="1252924at2"/>
<dbReference type="AlphaFoldDB" id="A0A1I0RZP3"/>
<dbReference type="STRING" id="356305.SAMN05421841_3486"/>
<protein>
    <submittedName>
        <fullName evidence="2">Uncharacterized protein</fullName>
    </submittedName>
</protein>
<evidence type="ECO:0000313" key="2">
    <source>
        <dbReference type="EMBL" id="SEW47288.1"/>
    </source>
</evidence>
<keyword evidence="1" id="KW-0732">Signal</keyword>
<name>A0A1I0RZP3_9FLAO</name>
<evidence type="ECO:0000313" key="3">
    <source>
        <dbReference type="Proteomes" id="UP000199469"/>
    </source>
</evidence>
<dbReference type="EMBL" id="FOIU01000003">
    <property type="protein sequence ID" value="SEW47288.1"/>
    <property type="molecule type" value="Genomic_DNA"/>
</dbReference>
<feature type="signal peptide" evidence="1">
    <location>
        <begin position="1"/>
        <end position="21"/>
    </location>
</feature>
<proteinExistence type="predicted"/>
<evidence type="ECO:0000256" key="1">
    <source>
        <dbReference type="SAM" id="SignalP"/>
    </source>
</evidence>
<feature type="chain" id="PRO_5011446549" evidence="1">
    <location>
        <begin position="22"/>
        <end position="255"/>
    </location>
</feature>
<organism evidence="2 3">
    <name type="scientific">Chryseobacterium wanjuense</name>
    <dbReference type="NCBI Taxonomy" id="356305"/>
    <lineage>
        <taxon>Bacteria</taxon>
        <taxon>Pseudomonadati</taxon>
        <taxon>Bacteroidota</taxon>
        <taxon>Flavobacteriia</taxon>
        <taxon>Flavobacteriales</taxon>
        <taxon>Weeksellaceae</taxon>
        <taxon>Chryseobacterium group</taxon>
        <taxon>Chryseobacterium</taxon>
    </lineage>
</organism>
<gene>
    <name evidence="2" type="ORF">SAMN05421841_3486</name>
</gene>
<reference evidence="3" key="1">
    <citation type="submission" date="2016-10" db="EMBL/GenBank/DDBJ databases">
        <authorList>
            <person name="Varghese N."/>
            <person name="Submissions S."/>
        </authorList>
    </citation>
    <scope>NUCLEOTIDE SEQUENCE [LARGE SCALE GENOMIC DNA]</scope>
    <source>
        <strain evidence="3">DSM 17724</strain>
    </source>
</reference>
<keyword evidence="3" id="KW-1185">Reference proteome</keyword>
<sequence>MKKRMLFISSLYLLGFGRYEAQIGIQTSNPQGTFHIDGAKDNAATGVPTLAQQANDVAVTPSGNVGIGTVSPSVKLEVTSPVLSGAIKIVDGSQGAGKVLTSDSNGVGSWSPAATAIKAVVTATTTSTVTTSSTQGVITYFPTLRLDFPVSGYYSLSINPHIVDASTARDPNGYVGGLYLRNTTTLATIQIGAANVNPGWPYGNYGYRFASFPFKYVPAGNYELGVTTLSTASAQQSTFEYYLPISTVVAVLFAQ</sequence>
<dbReference type="Proteomes" id="UP000199469">
    <property type="component" value="Unassembled WGS sequence"/>
</dbReference>
<accession>A0A1I0RZP3</accession>